<gene>
    <name evidence="3" type="ORF">DPRO_0718</name>
</gene>
<proteinExistence type="predicted"/>
<dbReference type="AlphaFoldDB" id="A0A2C8F657"/>
<accession>A0A2C8F657</accession>
<evidence type="ECO:0000259" key="2">
    <source>
        <dbReference type="Pfam" id="PF00589"/>
    </source>
</evidence>
<protein>
    <recommendedName>
        <fullName evidence="2">Tyr recombinase domain-containing protein</fullName>
    </recommendedName>
</protein>
<dbReference type="GO" id="GO:0015074">
    <property type="term" value="P:DNA integration"/>
    <property type="evidence" value="ECO:0007669"/>
    <property type="project" value="InterPro"/>
</dbReference>
<keyword evidence="4" id="KW-1185">Reference proteome</keyword>
<dbReference type="InterPro" id="IPR013762">
    <property type="entry name" value="Integrase-like_cat_sf"/>
</dbReference>
<feature type="domain" description="Tyr recombinase" evidence="2">
    <location>
        <begin position="215"/>
        <end position="364"/>
    </location>
</feature>
<dbReference type="Gene3D" id="1.10.443.10">
    <property type="entry name" value="Intergrase catalytic core"/>
    <property type="match status" value="1"/>
</dbReference>
<dbReference type="EMBL" id="LT907975">
    <property type="protein sequence ID" value="SOB57604.1"/>
    <property type="molecule type" value="Genomic_DNA"/>
</dbReference>
<dbReference type="OrthoDB" id="5454015at2"/>
<dbReference type="CDD" id="cd00397">
    <property type="entry name" value="DNA_BRE_C"/>
    <property type="match status" value="1"/>
</dbReference>
<dbReference type="InterPro" id="IPR002104">
    <property type="entry name" value="Integrase_catalytic"/>
</dbReference>
<dbReference type="InterPro" id="IPR011010">
    <property type="entry name" value="DNA_brk_join_enz"/>
</dbReference>
<evidence type="ECO:0000313" key="4">
    <source>
        <dbReference type="Proteomes" id="UP000219215"/>
    </source>
</evidence>
<reference evidence="4" key="1">
    <citation type="submission" date="2017-09" db="EMBL/GenBank/DDBJ databases">
        <authorList>
            <person name="Regsiter A."/>
            <person name="William W."/>
        </authorList>
    </citation>
    <scope>NUCLEOTIDE SEQUENCE [LARGE SCALE GENOMIC DNA]</scope>
    <source>
        <strain evidence="4">500-1</strain>
    </source>
</reference>
<dbReference type="RefSeq" id="WP_097010823.1">
    <property type="nucleotide sequence ID" value="NZ_LT907975.1"/>
</dbReference>
<keyword evidence="1" id="KW-0233">DNA recombination</keyword>
<dbReference type="Proteomes" id="UP000219215">
    <property type="component" value="Chromosome DPRO"/>
</dbReference>
<dbReference type="KEGG" id="pprf:DPRO_0718"/>
<dbReference type="GO" id="GO:0003677">
    <property type="term" value="F:DNA binding"/>
    <property type="evidence" value="ECO:0007669"/>
    <property type="project" value="InterPro"/>
</dbReference>
<sequence>MARFTLDTERVKTKKKGIVYRAWLREGRTKLASKQGFKTVREAKEWGNEKETEILQMRELEALEAERATRITFLGASNDYLDWGKSRWGKGTYCGKVGIYARFLEFLAQHHPDGIDAKLDDVPSPLIERYMYHASAQEGCSNKTGNRHCREIGAVWTHAITRGLIDGIRRTKQYIDNPTCDIKPFTVEEYSRPVPTYETVQLYRGEARPGDESDYIEIMCNTIQRGRSIRTLEWTNVKLTERKAGFKHGKRDGTITTVWIHLNDTVYEILKRRFRERETDSPFVFVNPLSGNRYQRNASLIKHLFTNIKKRLEKRLKIEIEHVTGHALRHWGSHMLDKAEVPEERIGKMLDHQRPSTTKIYLEKMRVDEGVANKLEEISKNGPRKPKYLKVVK</sequence>
<dbReference type="SUPFAM" id="SSF56349">
    <property type="entry name" value="DNA breaking-rejoining enzymes"/>
    <property type="match status" value="1"/>
</dbReference>
<evidence type="ECO:0000256" key="1">
    <source>
        <dbReference type="ARBA" id="ARBA00023172"/>
    </source>
</evidence>
<dbReference type="Pfam" id="PF00589">
    <property type="entry name" value="Phage_integrase"/>
    <property type="match status" value="1"/>
</dbReference>
<dbReference type="GO" id="GO:0006310">
    <property type="term" value="P:DNA recombination"/>
    <property type="evidence" value="ECO:0007669"/>
    <property type="project" value="UniProtKB-KW"/>
</dbReference>
<evidence type="ECO:0000313" key="3">
    <source>
        <dbReference type="EMBL" id="SOB57604.1"/>
    </source>
</evidence>
<organism evidence="3 4">
    <name type="scientific">Pseudodesulfovibrio profundus</name>
    <dbReference type="NCBI Taxonomy" id="57320"/>
    <lineage>
        <taxon>Bacteria</taxon>
        <taxon>Pseudomonadati</taxon>
        <taxon>Thermodesulfobacteriota</taxon>
        <taxon>Desulfovibrionia</taxon>
        <taxon>Desulfovibrionales</taxon>
        <taxon>Desulfovibrionaceae</taxon>
    </lineage>
</organism>
<name>A0A2C8F657_9BACT</name>